<protein>
    <recommendedName>
        <fullName evidence="6">3-keto-5-aminohexanoate cleavage enzyme</fullName>
    </recommendedName>
</protein>
<dbReference type="InterPro" id="IPR008567">
    <property type="entry name" value="BKACE"/>
</dbReference>
<comment type="caution">
    <text evidence="5">The sequence shown here is derived from an EMBL/GenBank/DDBJ whole genome shotgun (WGS) entry which is preliminary data.</text>
</comment>
<keyword evidence="4" id="KW-0862">Zinc</keyword>
<evidence type="ECO:0008006" key="6">
    <source>
        <dbReference type="Google" id="ProtNLM"/>
    </source>
</evidence>
<keyword evidence="3" id="KW-0479">Metal-binding</keyword>
<dbReference type="AlphaFoldDB" id="X1J9I0"/>
<evidence type="ECO:0000256" key="3">
    <source>
        <dbReference type="ARBA" id="ARBA00022723"/>
    </source>
</evidence>
<evidence type="ECO:0000313" key="5">
    <source>
        <dbReference type="EMBL" id="GAH91371.1"/>
    </source>
</evidence>
<reference evidence="5" key="1">
    <citation type="journal article" date="2014" name="Front. Microbiol.">
        <title>High frequency of phylogenetically diverse reductive dehalogenase-homologous genes in deep subseafloor sedimentary metagenomes.</title>
        <authorList>
            <person name="Kawai M."/>
            <person name="Futagami T."/>
            <person name="Toyoda A."/>
            <person name="Takaki Y."/>
            <person name="Nishi S."/>
            <person name="Hori S."/>
            <person name="Arai W."/>
            <person name="Tsubouchi T."/>
            <person name="Morono Y."/>
            <person name="Uchiyama I."/>
            <person name="Ito T."/>
            <person name="Fujiyama A."/>
            <person name="Inagaki F."/>
            <person name="Takami H."/>
        </authorList>
    </citation>
    <scope>NUCLEOTIDE SEQUENCE</scope>
    <source>
        <strain evidence="5">Expedition CK06-06</strain>
    </source>
</reference>
<dbReference type="InterPro" id="IPR013785">
    <property type="entry name" value="Aldolase_TIM"/>
</dbReference>
<comment type="cofactor">
    <cofactor evidence="1">
        <name>Zn(2+)</name>
        <dbReference type="ChEBI" id="CHEBI:29105"/>
    </cofactor>
</comment>
<dbReference type="Pfam" id="PF05853">
    <property type="entry name" value="BKACE"/>
    <property type="match status" value="1"/>
</dbReference>
<evidence type="ECO:0000256" key="1">
    <source>
        <dbReference type="ARBA" id="ARBA00001947"/>
    </source>
</evidence>
<dbReference type="GO" id="GO:0043720">
    <property type="term" value="F:3-keto-5-aminohexanoate cleavage activity"/>
    <property type="evidence" value="ECO:0007669"/>
    <property type="project" value="InterPro"/>
</dbReference>
<dbReference type="PANTHER" id="PTHR37418">
    <property type="entry name" value="3-KETO-5-AMINOHEXANOATE CLEAVAGE ENZYME-RELATED"/>
    <property type="match status" value="1"/>
</dbReference>
<sequence length="63" mass="6760">MGGNVRVGLEDSLYAGKGILAKSNAEQVEKIIRIAKELGIDIATPDEARQILGLKGLDKVGYY</sequence>
<dbReference type="EMBL" id="BARV01002381">
    <property type="protein sequence ID" value="GAH91371.1"/>
    <property type="molecule type" value="Genomic_DNA"/>
</dbReference>
<dbReference type="PANTHER" id="PTHR37418:SF2">
    <property type="entry name" value="3-KETO-5-AMINOHEXANOATE CLEAVAGE ENZYME"/>
    <property type="match status" value="1"/>
</dbReference>
<name>X1J9I0_9ZZZZ</name>
<dbReference type="GO" id="GO:0046872">
    <property type="term" value="F:metal ion binding"/>
    <property type="evidence" value="ECO:0007669"/>
    <property type="project" value="UniProtKB-KW"/>
</dbReference>
<dbReference type="Gene3D" id="3.20.20.70">
    <property type="entry name" value="Aldolase class I"/>
    <property type="match status" value="1"/>
</dbReference>
<organism evidence="5">
    <name type="scientific">marine sediment metagenome</name>
    <dbReference type="NCBI Taxonomy" id="412755"/>
    <lineage>
        <taxon>unclassified sequences</taxon>
        <taxon>metagenomes</taxon>
        <taxon>ecological metagenomes</taxon>
    </lineage>
</organism>
<accession>X1J9I0</accession>
<evidence type="ECO:0000256" key="2">
    <source>
        <dbReference type="ARBA" id="ARBA00022679"/>
    </source>
</evidence>
<keyword evidence="2" id="KW-0808">Transferase</keyword>
<gene>
    <name evidence="5" type="ORF">S06H3_06193</name>
</gene>
<proteinExistence type="predicted"/>
<evidence type="ECO:0000256" key="4">
    <source>
        <dbReference type="ARBA" id="ARBA00022833"/>
    </source>
</evidence>